<sequence length="89" mass="10460">MIGNVSWQGQPISPLLKGEETPANLLYQLAYLRQLQPARKIFSSEELRSRSQVRFTSAINIMQRHHALRCVSLQRMLNERREKRNAQNR</sequence>
<reference evidence="1 2" key="1">
    <citation type="journal article" date="2014" name="BMC Genomics">
        <title>Comparison of environmental and isolate Sulfobacillus genomes reveals diverse carbon, sulfur, nitrogen, and hydrogen metabolisms.</title>
        <authorList>
            <person name="Justice N.B."/>
            <person name="Norman A."/>
            <person name="Brown C.T."/>
            <person name="Singh A."/>
            <person name="Thomas B.C."/>
            <person name="Banfield J.F."/>
        </authorList>
    </citation>
    <scope>NUCLEOTIDE SEQUENCE [LARGE SCALE GENOMIC DNA]</scope>
    <source>
        <strain evidence="1">AMDSBA1</strain>
    </source>
</reference>
<organism evidence="1 2">
    <name type="scientific">Sulfobacillus benefaciens</name>
    <dbReference type="NCBI Taxonomy" id="453960"/>
    <lineage>
        <taxon>Bacteria</taxon>
        <taxon>Bacillati</taxon>
        <taxon>Bacillota</taxon>
        <taxon>Clostridia</taxon>
        <taxon>Eubacteriales</taxon>
        <taxon>Clostridiales Family XVII. Incertae Sedis</taxon>
        <taxon>Sulfobacillus</taxon>
    </lineage>
</organism>
<name>A0A2T2WWK4_9FIRM</name>
<protein>
    <submittedName>
        <fullName evidence="1">Uncharacterized protein</fullName>
    </submittedName>
</protein>
<evidence type="ECO:0000313" key="1">
    <source>
        <dbReference type="EMBL" id="PSR26629.1"/>
    </source>
</evidence>
<gene>
    <name evidence="1" type="ORF">C7B43_13520</name>
</gene>
<proteinExistence type="predicted"/>
<dbReference type="AlphaFoldDB" id="A0A2T2WWK4"/>
<accession>A0A2T2WWK4</accession>
<dbReference type="EMBL" id="PXYT01000034">
    <property type="protein sequence ID" value="PSR26629.1"/>
    <property type="molecule type" value="Genomic_DNA"/>
</dbReference>
<evidence type="ECO:0000313" key="2">
    <source>
        <dbReference type="Proteomes" id="UP000242699"/>
    </source>
</evidence>
<dbReference type="Proteomes" id="UP000242699">
    <property type="component" value="Unassembled WGS sequence"/>
</dbReference>
<comment type="caution">
    <text evidence="1">The sequence shown here is derived from an EMBL/GenBank/DDBJ whole genome shotgun (WGS) entry which is preliminary data.</text>
</comment>